<accession>A0A7J6WZJ3</accession>
<organism evidence="2 3">
    <name type="scientific">Thalictrum thalictroides</name>
    <name type="common">Rue-anemone</name>
    <name type="synonym">Anemone thalictroides</name>
    <dbReference type="NCBI Taxonomy" id="46969"/>
    <lineage>
        <taxon>Eukaryota</taxon>
        <taxon>Viridiplantae</taxon>
        <taxon>Streptophyta</taxon>
        <taxon>Embryophyta</taxon>
        <taxon>Tracheophyta</taxon>
        <taxon>Spermatophyta</taxon>
        <taxon>Magnoliopsida</taxon>
        <taxon>Ranunculales</taxon>
        <taxon>Ranunculaceae</taxon>
        <taxon>Thalictroideae</taxon>
        <taxon>Thalictrum</taxon>
    </lineage>
</organism>
<evidence type="ECO:0000313" key="2">
    <source>
        <dbReference type="EMBL" id="KAF5202008.1"/>
    </source>
</evidence>
<keyword evidence="3" id="KW-1185">Reference proteome</keyword>
<dbReference type="Proteomes" id="UP000554482">
    <property type="component" value="Unassembled WGS sequence"/>
</dbReference>
<protein>
    <submittedName>
        <fullName evidence="2">Uncharacterized protein</fullName>
    </submittedName>
</protein>
<name>A0A7J6WZJ3_THATH</name>
<dbReference type="EMBL" id="JABWDY010008705">
    <property type="protein sequence ID" value="KAF5202008.1"/>
    <property type="molecule type" value="Genomic_DNA"/>
</dbReference>
<reference evidence="2 3" key="1">
    <citation type="submission" date="2020-06" db="EMBL/GenBank/DDBJ databases">
        <title>Transcriptomic and genomic resources for Thalictrum thalictroides and T. hernandezii: Facilitating candidate gene discovery in an emerging model plant lineage.</title>
        <authorList>
            <person name="Arias T."/>
            <person name="Riano-Pachon D.M."/>
            <person name="Di Stilio V.S."/>
        </authorList>
    </citation>
    <scope>NUCLEOTIDE SEQUENCE [LARGE SCALE GENOMIC DNA]</scope>
    <source>
        <strain evidence="3">cv. WT478/WT964</strain>
        <tissue evidence="2">Leaves</tissue>
    </source>
</reference>
<sequence>MLKSDRSPTKMQSASEVLVCFIRVSSDDTSDDDGTKQKDEAKWKTQKKREVSVKMQRQYDNNAKHDPLAVTKKQL</sequence>
<proteinExistence type="predicted"/>
<dbReference type="AlphaFoldDB" id="A0A7J6WZJ3"/>
<evidence type="ECO:0000256" key="1">
    <source>
        <dbReference type="SAM" id="MobiDB-lite"/>
    </source>
</evidence>
<comment type="caution">
    <text evidence="2">The sequence shown here is derived from an EMBL/GenBank/DDBJ whole genome shotgun (WGS) entry which is preliminary data.</text>
</comment>
<evidence type="ECO:0000313" key="3">
    <source>
        <dbReference type="Proteomes" id="UP000554482"/>
    </source>
</evidence>
<gene>
    <name evidence="2" type="ORF">FRX31_008404</name>
</gene>
<feature type="compositionally biased region" description="Basic and acidic residues" evidence="1">
    <location>
        <begin position="33"/>
        <end position="52"/>
    </location>
</feature>
<feature type="region of interest" description="Disordered" evidence="1">
    <location>
        <begin position="26"/>
        <end position="75"/>
    </location>
</feature>